<dbReference type="InterPro" id="IPR033479">
    <property type="entry name" value="dCache_1"/>
</dbReference>
<evidence type="ECO:0000256" key="10">
    <source>
        <dbReference type="SAM" id="Phobius"/>
    </source>
</evidence>
<dbReference type="GO" id="GO:0007165">
    <property type="term" value="P:signal transduction"/>
    <property type="evidence" value="ECO:0007669"/>
    <property type="project" value="UniProtKB-KW"/>
</dbReference>
<evidence type="ECO:0000256" key="1">
    <source>
        <dbReference type="ARBA" id="ARBA00004651"/>
    </source>
</evidence>
<evidence type="ECO:0000256" key="2">
    <source>
        <dbReference type="ARBA" id="ARBA00022475"/>
    </source>
</evidence>
<dbReference type="Pfam" id="PF02743">
    <property type="entry name" value="dCache_1"/>
    <property type="match status" value="1"/>
</dbReference>
<reference evidence="13" key="1">
    <citation type="submission" date="2015-01" db="EMBL/GenBank/DDBJ databases">
        <authorList>
            <person name="Xiang T."/>
            <person name="Song Y."/>
            <person name="Huang L."/>
            <person name="Wang B."/>
            <person name="Wu P."/>
        </authorList>
    </citation>
    <scope>NUCLEOTIDE SEQUENCE [LARGE SCALE GENOMIC DNA]</scope>
    <source>
        <strain evidence="13">V1</strain>
    </source>
</reference>
<evidence type="ECO:0000313" key="16">
    <source>
        <dbReference type="Proteomes" id="UP000323594"/>
    </source>
</evidence>
<keyword evidence="6 10" id="KW-0472">Membrane</keyword>
<dbReference type="Proteomes" id="UP000042527">
    <property type="component" value="Unassembled WGS sequence"/>
</dbReference>
<evidence type="ECO:0000256" key="7">
    <source>
        <dbReference type="ARBA" id="ARBA00023224"/>
    </source>
</evidence>
<evidence type="ECO:0000256" key="8">
    <source>
        <dbReference type="ARBA" id="ARBA00029447"/>
    </source>
</evidence>
<dbReference type="Gene3D" id="3.30.450.20">
    <property type="entry name" value="PAS domain"/>
    <property type="match status" value="2"/>
</dbReference>
<name>A0A0B7GU10_TREPH</name>
<keyword evidence="5 10" id="KW-1133">Transmembrane helix</keyword>
<dbReference type="AlphaFoldDB" id="A0A0B7GU10"/>
<proteinExistence type="inferred from homology"/>
<dbReference type="PROSITE" id="PS50111">
    <property type="entry name" value="CHEMOTAXIS_TRANSDUC_2"/>
    <property type="match status" value="1"/>
</dbReference>
<dbReference type="GO" id="GO:0005886">
    <property type="term" value="C:plasma membrane"/>
    <property type="evidence" value="ECO:0007669"/>
    <property type="project" value="UniProtKB-SubCell"/>
</dbReference>
<evidence type="ECO:0000313" key="13">
    <source>
        <dbReference type="EMBL" id="CEM62144.1"/>
    </source>
</evidence>
<evidence type="ECO:0000256" key="5">
    <source>
        <dbReference type="ARBA" id="ARBA00022989"/>
    </source>
</evidence>
<dbReference type="RefSeq" id="WP_024752242.1">
    <property type="nucleotide sequence ID" value="NZ_CP042814.1"/>
</dbReference>
<dbReference type="Gene3D" id="6.10.340.10">
    <property type="match status" value="1"/>
</dbReference>
<keyword evidence="4 10" id="KW-0812">Transmembrane</keyword>
<dbReference type="SMART" id="SM00304">
    <property type="entry name" value="HAMP"/>
    <property type="match status" value="1"/>
</dbReference>
<organism evidence="13 15">
    <name type="scientific">Treponema phagedenis</name>
    <dbReference type="NCBI Taxonomy" id="162"/>
    <lineage>
        <taxon>Bacteria</taxon>
        <taxon>Pseudomonadati</taxon>
        <taxon>Spirochaetota</taxon>
        <taxon>Spirochaetia</taxon>
        <taxon>Spirochaetales</taxon>
        <taxon>Treponemataceae</taxon>
        <taxon>Treponema</taxon>
    </lineage>
</organism>
<evidence type="ECO:0000259" key="11">
    <source>
        <dbReference type="PROSITE" id="PS50111"/>
    </source>
</evidence>
<feature type="domain" description="Methyl-accepting transducer" evidence="11">
    <location>
        <begin position="425"/>
        <end position="647"/>
    </location>
</feature>
<accession>A0A0B7GU10</accession>
<evidence type="ECO:0000256" key="4">
    <source>
        <dbReference type="ARBA" id="ARBA00022692"/>
    </source>
</evidence>
<protein>
    <submittedName>
        <fullName evidence="13">HAMP domain protein (Modular protein)</fullName>
    </submittedName>
    <submittedName>
        <fullName evidence="14">Methyl-accepting chemotaxis protein</fullName>
    </submittedName>
</protein>
<evidence type="ECO:0000313" key="14">
    <source>
        <dbReference type="EMBL" id="QEJ96659.1"/>
    </source>
</evidence>
<feature type="transmembrane region" description="Helical" evidence="10">
    <location>
        <begin position="6"/>
        <end position="27"/>
    </location>
</feature>
<dbReference type="SMART" id="SM00283">
    <property type="entry name" value="MA"/>
    <property type="match status" value="1"/>
</dbReference>
<dbReference type="OrthoDB" id="243053at2"/>
<comment type="similarity">
    <text evidence="8">Belongs to the methyl-accepting chemotaxis (MCP) protein family.</text>
</comment>
<dbReference type="EMBL" id="CDNC01000023">
    <property type="protein sequence ID" value="CEM62144.1"/>
    <property type="molecule type" value="Genomic_DNA"/>
</dbReference>
<dbReference type="EMBL" id="CP042817">
    <property type="protein sequence ID" value="QEJ96659.1"/>
    <property type="molecule type" value="Genomic_DNA"/>
</dbReference>
<reference evidence="14 16" key="3">
    <citation type="submission" date="2019-08" db="EMBL/GenBank/DDBJ databases">
        <authorList>
            <person name="Kuhnert P."/>
        </authorList>
    </citation>
    <scope>NUCLEOTIDE SEQUENCE [LARGE SCALE GENOMIC DNA]</scope>
    <source>
        <strain evidence="14 16">B36.5</strain>
    </source>
</reference>
<dbReference type="Pfam" id="PF00672">
    <property type="entry name" value="HAMP"/>
    <property type="match status" value="1"/>
</dbReference>
<evidence type="ECO:0000256" key="9">
    <source>
        <dbReference type="PROSITE-ProRule" id="PRU00284"/>
    </source>
</evidence>
<feature type="transmembrane region" description="Helical" evidence="10">
    <location>
        <begin position="300"/>
        <end position="323"/>
    </location>
</feature>
<evidence type="ECO:0000313" key="15">
    <source>
        <dbReference type="Proteomes" id="UP000042527"/>
    </source>
</evidence>
<keyword evidence="2" id="KW-1003">Cell membrane</keyword>
<dbReference type="CDD" id="cd06225">
    <property type="entry name" value="HAMP"/>
    <property type="match status" value="1"/>
</dbReference>
<keyword evidence="3" id="KW-0145">Chemotaxis</keyword>
<reference evidence="15" key="2">
    <citation type="submission" date="2015-01" db="EMBL/GenBank/DDBJ databases">
        <authorList>
            <person name="Manzoor Shahid"/>
            <person name="Zubair Saima"/>
        </authorList>
    </citation>
    <scope>NUCLEOTIDE SEQUENCE [LARGE SCALE GENOMIC DNA]</scope>
    <source>
        <strain evidence="15">V1</strain>
    </source>
</reference>
<dbReference type="GO" id="GO:0006935">
    <property type="term" value="P:chemotaxis"/>
    <property type="evidence" value="ECO:0007669"/>
    <property type="project" value="UniProtKB-KW"/>
</dbReference>
<dbReference type="PANTHER" id="PTHR32089">
    <property type="entry name" value="METHYL-ACCEPTING CHEMOTAXIS PROTEIN MCPB"/>
    <property type="match status" value="1"/>
</dbReference>
<dbReference type="InterPro" id="IPR003660">
    <property type="entry name" value="HAMP_dom"/>
</dbReference>
<dbReference type="PANTHER" id="PTHR32089:SF112">
    <property type="entry name" value="LYSOZYME-LIKE PROTEIN-RELATED"/>
    <property type="match status" value="1"/>
</dbReference>
<comment type="subcellular location">
    <subcellularLocation>
        <location evidence="1">Cell membrane</location>
        <topology evidence="1">Multi-pass membrane protein</topology>
    </subcellularLocation>
</comment>
<feature type="domain" description="HAMP" evidence="12">
    <location>
        <begin position="324"/>
        <end position="378"/>
    </location>
</feature>
<dbReference type="PROSITE" id="PS50885">
    <property type="entry name" value="HAMP"/>
    <property type="match status" value="1"/>
</dbReference>
<dbReference type="Proteomes" id="UP000323594">
    <property type="component" value="Chromosome"/>
</dbReference>
<dbReference type="InterPro" id="IPR004089">
    <property type="entry name" value="MCPsignal_dom"/>
</dbReference>
<evidence type="ECO:0000256" key="3">
    <source>
        <dbReference type="ARBA" id="ARBA00022500"/>
    </source>
</evidence>
<sequence length="711" mass="78640">MSLKTKLILISVCTNLFVLGVLSIFLYNRMFIMVERQLDSNRVEDMNILDTVVCKYFQNISDTTKLLSRHPLFKNIGSNLSSYVNANDPSGTTPMIARNPYEEEVLQVCKNFMDCFGDSFTVSLGAEENGGFIMYPTAPRSNGYDVRKRGWYKAAVAKKHQIVFSEPYQTTAGEFVITCGRTVTDANDKLQGVATIDAGLEYLSDFIRTSADQKNEITMIFNKSGLILAHSKDTSLIFKNIDDLGIEGINSFREKELLFSTQINGTAYKVITKKSAYKDISLYYALLIPHTEYKRYSEQILLITAVGLIISSALIIVSSFIFAGTLIKPINKVTLALKNISEGAGDLTVRLKSKRRDEVGMLCEYFNQTMQKIQESIISISRQTAVMNETSITLSTNMNESASSVQQINTNISGIKEKVQTILQDSDRTGANVQAVVAGMQNLNTTMHSQTKEVETTLNSLQGIVSNISFVTEILDTNIDSVQSLQEETEEGKQSVERSAVLTKQINEESEGLLEASSVIQHIASQTNLLAMNAAIEAAHAGDAGKGFAVVADEIRKLAEESSTQGKSITRVLKELKTTIEEVSKQSLLVQNKFDSIFNLTKVVRSQEDQIMKAMNMQAKSGENISQAMESINRLLAGITTQSAEMHQYGESITEELKILQHGIYLINDNITEISAGTEQVFAAIVDVNIQAKLNEESVQNVTKAIHSFKV</sequence>
<dbReference type="Pfam" id="PF00015">
    <property type="entry name" value="MCPsignal"/>
    <property type="match status" value="1"/>
</dbReference>
<keyword evidence="7 9" id="KW-0807">Transducer</keyword>
<evidence type="ECO:0000259" key="12">
    <source>
        <dbReference type="PROSITE" id="PS50885"/>
    </source>
</evidence>
<evidence type="ECO:0000256" key="6">
    <source>
        <dbReference type="ARBA" id="ARBA00023136"/>
    </source>
</evidence>
<gene>
    <name evidence="14" type="ORF">FUT82_00630</name>
    <name evidence="13" type="ORF">TPHV1_30039</name>
</gene>
<dbReference type="Gene3D" id="1.10.287.950">
    <property type="entry name" value="Methyl-accepting chemotaxis protein"/>
    <property type="match status" value="1"/>
</dbReference>
<keyword evidence="15" id="KW-1185">Reference proteome</keyword>
<dbReference type="SUPFAM" id="SSF58104">
    <property type="entry name" value="Methyl-accepting chemotaxis protein (MCP) signaling domain"/>
    <property type="match status" value="2"/>
</dbReference>